<evidence type="ECO:0000256" key="1">
    <source>
        <dbReference type="ARBA" id="ARBA00007905"/>
    </source>
</evidence>
<dbReference type="PIRSF" id="PIRSF000097">
    <property type="entry name" value="AKR"/>
    <property type="match status" value="1"/>
</dbReference>
<protein>
    <submittedName>
        <fullName evidence="8">Aldo/keto reductase</fullName>
    </submittedName>
</protein>
<reference evidence="8" key="1">
    <citation type="submission" date="2022-05" db="EMBL/GenBank/DDBJ databases">
        <authorList>
            <person name="Pankratov T."/>
        </authorList>
    </citation>
    <scope>NUCLEOTIDE SEQUENCE</scope>
    <source>
        <strain evidence="8">BP6-180914</strain>
    </source>
</reference>
<evidence type="ECO:0000256" key="4">
    <source>
        <dbReference type="PIRSR" id="PIRSR000097-1"/>
    </source>
</evidence>
<evidence type="ECO:0000313" key="9">
    <source>
        <dbReference type="Proteomes" id="UP001165667"/>
    </source>
</evidence>
<organism evidence="8 9">
    <name type="scientific">Lichenifustis flavocetrariae</name>
    <dbReference type="NCBI Taxonomy" id="2949735"/>
    <lineage>
        <taxon>Bacteria</taxon>
        <taxon>Pseudomonadati</taxon>
        <taxon>Pseudomonadota</taxon>
        <taxon>Alphaproteobacteria</taxon>
        <taxon>Hyphomicrobiales</taxon>
        <taxon>Lichenihabitantaceae</taxon>
        <taxon>Lichenifustis</taxon>
    </lineage>
</organism>
<feature type="site" description="Lowers pKa of active site Tyr" evidence="6">
    <location>
        <position position="79"/>
    </location>
</feature>
<evidence type="ECO:0000256" key="6">
    <source>
        <dbReference type="PIRSR" id="PIRSR000097-3"/>
    </source>
</evidence>
<evidence type="ECO:0000256" key="3">
    <source>
        <dbReference type="ARBA" id="ARBA00023002"/>
    </source>
</evidence>
<feature type="domain" description="NADP-dependent oxidoreductase" evidence="7">
    <location>
        <begin position="20"/>
        <end position="261"/>
    </location>
</feature>
<keyword evidence="9" id="KW-1185">Reference proteome</keyword>
<dbReference type="Gene3D" id="3.20.20.100">
    <property type="entry name" value="NADP-dependent oxidoreductase domain"/>
    <property type="match status" value="1"/>
</dbReference>
<dbReference type="AlphaFoldDB" id="A0AA41YY00"/>
<dbReference type="GO" id="GO:0051596">
    <property type="term" value="P:methylglyoxal catabolic process"/>
    <property type="evidence" value="ECO:0007669"/>
    <property type="project" value="TreeGrafter"/>
</dbReference>
<dbReference type="PANTHER" id="PTHR43827:SF3">
    <property type="entry name" value="NADP-DEPENDENT OXIDOREDUCTASE DOMAIN-CONTAINING PROTEIN"/>
    <property type="match status" value="1"/>
</dbReference>
<comment type="similarity">
    <text evidence="1">Belongs to the aldo/keto reductase family.</text>
</comment>
<evidence type="ECO:0000259" key="7">
    <source>
        <dbReference type="Pfam" id="PF00248"/>
    </source>
</evidence>
<dbReference type="InterPro" id="IPR018170">
    <property type="entry name" value="Aldo/ket_reductase_CS"/>
</dbReference>
<evidence type="ECO:0000313" key="8">
    <source>
        <dbReference type="EMBL" id="MCW6509103.1"/>
    </source>
</evidence>
<evidence type="ECO:0000256" key="5">
    <source>
        <dbReference type="PIRSR" id="PIRSR000097-2"/>
    </source>
</evidence>
<dbReference type="InterPro" id="IPR023210">
    <property type="entry name" value="NADP_OxRdtase_dom"/>
</dbReference>
<dbReference type="Proteomes" id="UP001165667">
    <property type="component" value="Unassembled WGS sequence"/>
</dbReference>
<proteinExistence type="inferred from homology"/>
<keyword evidence="3" id="KW-0560">Oxidoreductase</keyword>
<feature type="active site" description="Proton donor" evidence="4">
    <location>
        <position position="54"/>
    </location>
</feature>
<dbReference type="InterPro" id="IPR036812">
    <property type="entry name" value="NAD(P)_OxRdtase_dom_sf"/>
</dbReference>
<sequence>MPTAANAIPTLQVHGSVVPRLGFGTWRLSGIACREAVATALSLGYRHIDTAAMYGNEVEVGAALAASGQARDTLFVTTKVWRDDLRPDDLLRSAEASLDRLKLDHVDLLLIHWPNAAVPLSDTMAALNEAADRGWTRHVGVSNLPVALLREARQASRRPIFANQCEYHPGLDQTTLIQACQAGDTAFVAYRPLGQGRQLADPLIVGIAERHGVTPSQVVLRWHMQQPDLVAIPRSANPAHIAENAAVFDFVLTESEMDAIFRLSRQNDRHVQPDFAPVWDAPAWDAP</sequence>
<dbReference type="PRINTS" id="PR00069">
    <property type="entry name" value="ALDKETRDTASE"/>
</dbReference>
<dbReference type="SUPFAM" id="SSF51430">
    <property type="entry name" value="NAD(P)-linked oxidoreductase"/>
    <property type="match status" value="1"/>
</dbReference>
<dbReference type="RefSeq" id="WP_282585467.1">
    <property type="nucleotide sequence ID" value="NZ_JAMOIM010000008.1"/>
</dbReference>
<dbReference type="EMBL" id="JAMOIM010000008">
    <property type="protein sequence ID" value="MCW6509103.1"/>
    <property type="molecule type" value="Genomic_DNA"/>
</dbReference>
<evidence type="ECO:0000256" key="2">
    <source>
        <dbReference type="ARBA" id="ARBA00022857"/>
    </source>
</evidence>
<dbReference type="Pfam" id="PF00248">
    <property type="entry name" value="Aldo_ket_red"/>
    <property type="match status" value="1"/>
</dbReference>
<comment type="caution">
    <text evidence="8">The sequence shown here is derived from an EMBL/GenBank/DDBJ whole genome shotgun (WGS) entry which is preliminary data.</text>
</comment>
<dbReference type="PROSITE" id="PS00798">
    <property type="entry name" value="ALDOKETO_REDUCTASE_1"/>
    <property type="match status" value="1"/>
</dbReference>
<feature type="binding site" evidence="5">
    <location>
        <position position="112"/>
    </location>
    <ligand>
        <name>substrate</name>
    </ligand>
</feature>
<dbReference type="GO" id="GO:1990002">
    <property type="term" value="F:methylglyoxal reductase (NADPH) (acetol producing) activity"/>
    <property type="evidence" value="ECO:0007669"/>
    <property type="project" value="TreeGrafter"/>
</dbReference>
<gene>
    <name evidence="8" type="ORF">M8523_13825</name>
</gene>
<name>A0AA41YY00_9HYPH</name>
<keyword evidence="2" id="KW-0521">NADP</keyword>
<accession>A0AA41YY00</accession>
<dbReference type="InterPro" id="IPR020471">
    <property type="entry name" value="AKR"/>
</dbReference>
<dbReference type="PANTHER" id="PTHR43827">
    <property type="entry name" value="2,5-DIKETO-D-GLUCONIC ACID REDUCTASE"/>
    <property type="match status" value="1"/>
</dbReference>